<organism evidence="1 2">
    <name type="scientific">Blautia hansenii</name>
    <name type="common">Ruminococcus hansenii</name>
    <dbReference type="NCBI Taxonomy" id="1322"/>
    <lineage>
        <taxon>Bacteria</taxon>
        <taxon>Bacillati</taxon>
        <taxon>Bacillota</taxon>
        <taxon>Clostridia</taxon>
        <taxon>Lachnospirales</taxon>
        <taxon>Lachnospiraceae</taxon>
        <taxon>Blautia</taxon>
    </lineage>
</organism>
<dbReference type="SFLD" id="SFLDG01129">
    <property type="entry name" value="C1.5:_HAD__Beta-PGM__Phosphata"/>
    <property type="match status" value="1"/>
</dbReference>
<reference evidence="1 2" key="1">
    <citation type="journal article" date="2020" name="Cell Host Microbe">
        <title>Functional and Genomic Variation between Human-Derived Isolates of Lachnospiraceae Reveals Inter- and Intra-Species Diversity.</title>
        <authorList>
            <person name="Sorbara M.T."/>
            <person name="Littmann E.R."/>
            <person name="Fontana E."/>
            <person name="Moody T.U."/>
            <person name="Kohout C.E."/>
            <person name="Gjonbalaj M."/>
            <person name="Eaton V."/>
            <person name="Seok R."/>
            <person name="Leiner I.M."/>
            <person name="Pamer E.G."/>
        </authorList>
    </citation>
    <scope>NUCLEOTIDE SEQUENCE [LARGE SCALE GENOMIC DNA]</scope>
    <source>
        <strain evidence="1 2">MSK.15.26</strain>
    </source>
</reference>
<dbReference type="NCBIfam" id="TIGR01509">
    <property type="entry name" value="HAD-SF-IA-v3"/>
    <property type="match status" value="1"/>
</dbReference>
<keyword evidence="2" id="KW-1185">Reference proteome</keyword>
<dbReference type="InterPro" id="IPR006439">
    <property type="entry name" value="HAD-SF_hydro_IA"/>
</dbReference>
<accession>A0ABX2I9P5</accession>
<proteinExistence type="predicted"/>
<dbReference type="Gene3D" id="3.40.50.1000">
    <property type="entry name" value="HAD superfamily/HAD-like"/>
    <property type="match status" value="1"/>
</dbReference>
<protein>
    <submittedName>
        <fullName evidence="1">HAD family phosphatase</fullName>
    </submittedName>
</protein>
<comment type="caution">
    <text evidence="1">The sequence shown here is derived from an EMBL/GenBank/DDBJ whole genome shotgun (WGS) entry which is preliminary data.</text>
</comment>
<dbReference type="InterPro" id="IPR023198">
    <property type="entry name" value="PGP-like_dom2"/>
</dbReference>
<dbReference type="InterPro" id="IPR023214">
    <property type="entry name" value="HAD_sf"/>
</dbReference>
<dbReference type="RefSeq" id="WP_173749882.1">
    <property type="nucleotide sequence ID" value="NZ_JAAITA010000018.1"/>
</dbReference>
<dbReference type="Pfam" id="PF00702">
    <property type="entry name" value="Hydrolase"/>
    <property type="match status" value="1"/>
</dbReference>
<dbReference type="SFLD" id="SFLDS00003">
    <property type="entry name" value="Haloacid_Dehalogenase"/>
    <property type="match status" value="1"/>
</dbReference>
<dbReference type="PANTHER" id="PTHR18901">
    <property type="entry name" value="2-DEOXYGLUCOSE-6-PHOSPHATE PHOSPHATASE 2"/>
    <property type="match status" value="1"/>
</dbReference>
<sequence length="221" mass="24978">MIQAVIFDMDGVLFDTEQVMKEGWLKAGKELNFQLTEKHLGQMRGGSSEQNAALFQKWFEGKIDYHRARSIRSQYLSDYIEKHSVPEKKGLQEIVTYLTQEQIPWAVATSTPRKRASHYWELADIAKFMTASVCGDEVQHSKPNPEIFLEAAQKLRIPPQNCLIVEDSINGLKAGKAANGVTCMVPDLTPYTAALEPFCDYVCKDLTQVIALISSQKFIKF</sequence>
<dbReference type="Proteomes" id="UP000822142">
    <property type="component" value="Unassembled WGS sequence"/>
</dbReference>
<dbReference type="Gene3D" id="1.10.150.240">
    <property type="entry name" value="Putative phosphatase, domain 2"/>
    <property type="match status" value="1"/>
</dbReference>
<evidence type="ECO:0000313" key="2">
    <source>
        <dbReference type="Proteomes" id="UP000822142"/>
    </source>
</evidence>
<dbReference type="InterPro" id="IPR036412">
    <property type="entry name" value="HAD-like_sf"/>
</dbReference>
<dbReference type="SUPFAM" id="SSF56784">
    <property type="entry name" value="HAD-like"/>
    <property type="match status" value="1"/>
</dbReference>
<dbReference type="PANTHER" id="PTHR18901:SF38">
    <property type="entry name" value="PSEUDOURIDINE-5'-PHOSPHATASE"/>
    <property type="match status" value="1"/>
</dbReference>
<dbReference type="EMBL" id="JAAITA010000018">
    <property type="protein sequence ID" value="NSJ86884.1"/>
    <property type="molecule type" value="Genomic_DNA"/>
</dbReference>
<name>A0ABX2I9P5_BLAHA</name>
<evidence type="ECO:0000313" key="1">
    <source>
        <dbReference type="EMBL" id="NSJ86884.1"/>
    </source>
</evidence>
<gene>
    <name evidence="1" type="ORF">G5A70_12030</name>
</gene>